<name>A0ABV9TLA0_9MICC</name>
<proteinExistence type="predicted"/>
<dbReference type="InterPro" id="IPR036188">
    <property type="entry name" value="FAD/NAD-bd_sf"/>
</dbReference>
<dbReference type="Proteomes" id="UP001595797">
    <property type="component" value="Unassembled WGS sequence"/>
</dbReference>
<dbReference type="PRINTS" id="PR00411">
    <property type="entry name" value="PNDRDTASEI"/>
</dbReference>
<comment type="caution">
    <text evidence="2">The sequence shown here is derived from an EMBL/GenBank/DDBJ whole genome shotgun (WGS) entry which is preliminary data.</text>
</comment>
<sequence length="475" mass="49163">MTGSIDLPVVVIGAGPVGLAAAAHLLERGLTPLVLEAGPRAGAAIRDWGHTPLFSPWRYDVDAAAARLLAGTGWTAPDPEALPTGAELVEQYLEPLAAVLAERIRTGARAVAVSRAGMDKTHTANRESTPFLVRLQRTDGAVEDVEASAVIDASGTWATPNPLGQAGLPAPGEAEAVTAGRITAPLPDVTGRDRHRFSGRHVLVVGAGHSAANTLLELGALAETEPGTRISWAVRSADVTRVYGGEDRDELAARGALGTRLRHLVESGVIEVHTSFTVTGFTSTAGRLSVRATTPTGDEELSVDLLVPATGFRPDLAMLSELRLELDPAVDAPRRLGPLIDPEFHSCGSVAPHGEKLLAHPEAGFYIVGTKSYGRAPTFLLATGYEQVRSVAAALAGDREAADDVQLVLPETGVCSTDLGGSCDLPALGPAGDSGEEQGCCAPQAAEEPAEACCSTPQPVALERAPLPLLSSSCC</sequence>
<dbReference type="EMBL" id="JBHSIW010000021">
    <property type="protein sequence ID" value="MFC4904831.1"/>
    <property type="molecule type" value="Genomic_DNA"/>
</dbReference>
<dbReference type="RefSeq" id="WP_277550841.1">
    <property type="nucleotide sequence ID" value="NZ_JARAMH010000005.1"/>
</dbReference>
<dbReference type="Gene3D" id="3.50.50.60">
    <property type="entry name" value="FAD/NAD(P)-binding domain"/>
    <property type="match status" value="1"/>
</dbReference>
<keyword evidence="1" id="KW-0560">Oxidoreductase</keyword>
<keyword evidence="3" id="KW-1185">Reference proteome</keyword>
<dbReference type="InterPro" id="IPR050982">
    <property type="entry name" value="Auxin_biosynth/cation_transpt"/>
</dbReference>
<organism evidence="2 3">
    <name type="scientific">Kocuria oceani</name>
    <dbReference type="NCBI Taxonomy" id="988827"/>
    <lineage>
        <taxon>Bacteria</taxon>
        <taxon>Bacillati</taxon>
        <taxon>Actinomycetota</taxon>
        <taxon>Actinomycetes</taxon>
        <taxon>Micrococcales</taxon>
        <taxon>Micrococcaceae</taxon>
        <taxon>Kocuria</taxon>
    </lineage>
</organism>
<protein>
    <submittedName>
        <fullName evidence="2">FAD-dependent oxidoreductase</fullName>
    </submittedName>
</protein>
<dbReference type="SUPFAM" id="SSF51905">
    <property type="entry name" value="FAD/NAD(P)-binding domain"/>
    <property type="match status" value="1"/>
</dbReference>
<gene>
    <name evidence="2" type="ORF">ACFPCS_14755</name>
</gene>
<evidence type="ECO:0000313" key="2">
    <source>
        <dbReference type="EMBL" id="MFC4904831.1"/>
    </source>
</evidence>
<evidence type="ECO:0000256" key="1">
    <source>
        <dbReference type="ARBA" id="ARBA00023002"/>
    </source>
</evidence>
<accession>A0ABV9TLA0</accession>
<dbReference type="PANTHER" id="PTHR43539">
    <property type="entry name" value="FLAVIN-BINDING MONOOXYGENASE-LIKE PROTEIN (AFU_ORTHOLOGUE AFUA_4G09220)"/>
    <property type="match status" value="1"/>
</dbReference>
<evidence type="ECO:0000313" key="3">
    <source>
        <dbReference type="Proteomes" id="UP001595797"/>
    </source>
</evidence>
<dbReference type="Pfam" id="PF13738">
    <property type="entry name" value="Pyr_redox_3"/>
    <property type="match status" value="1"/>
</dbReference>
<dbReference type="PRINTS" id="PR00368">
    <property type="entry name" value="FADPNR"/>
</dbReference>
<reference evidence="3" key="1">
    <citation type="journal article" date="2019" name="Int. J. Syst. Evol. Microbiol.">
        <title>The Global Catalogue of Microorganisms (GCM) 10K type strain sequencing project: providing services to taxonomists for standard genome sequencing and annotation.</title>
        <authorList>
            <consortium name="The Broad Institute Genomics Platform"/>
            <consortium name="The Broad Institute Genome Sequencing Center for Infectious Disease"/>
            <person name="Wu L."/>
            <person name="Ma J."/>
        </authorList>
    </citation>
    <scope>NUCLEOTIDE SEQUENCE [LARGE SCALE GENOMIC DNA]</scope>
    <source>
        <strain evidence="3">CGMCC 4.6946</strain>
    </source>
</reference>
<dbReference type="PANTHER" id="PTHR43539:SF78">
    <property type="entry name" value="FLAVIN-CONTAINING MONOOXYGENASE"/>
    <property type="match status" value="1"/>
</dbReference>